<feature type="compositionally biased region" description="Low complexity" evidence="1">
    <location>
        <begin position="56"/>
        <end position="70"/>
    </location>
</feature>
<evidence type="ECO:0000256" key="1">
    <source>
        <dbReference type="SAM" id="MobiDB-lite"/>
    </source>
</evidence>
<dbReference type="EMBL" id="BTRK01000006">
    <property type="protein sequence ID" value="GMR58149.1"/>
    <property type="molecule type" value="Genomic_DNA"/>
</dbReference>
<name>A0AAN5D9Z1_9BILA</name>
<keyword evidence="3" id="KW-1185">Reference proteome</keyword>
<feature type="non-terminal residue" evidence="2">
    <location>
        <position position="1"/>
    </location>
</feature>
<comment type="caution">
    <text evidence="2">The sequence shown here is derived from an EMBL/GenBank/DDBJ whole genome shotgun (WGS) entry which is preliminary data.</text>
</comment>
<accession>A0AAN5D9Z1</accession>
<dbReference type="AlphaFoldDB" id="A0AAN5D9Z1"/>
<dbReference type="Proteomes" id="UP001328107">
    <property type="component" value="Unassembled WGS sequence"/>
</dbReference>
<gene>
    <name evidence="2" type="ORF">PMAYCL1PPCAC_28344</name>
</gene>
<sequence>TRNAEQQRKDTYRVASPTGIAMRTGGSRVATLKMRTRYVCAAGSPASPGRTREARNGAAASAPGAMMTPSNRGTYISAYHARTSPPSILPQLTPTSPSSLTKSTRVLSMRLQSDLPPSLLNSTHDCRTYNFTRL</sequence>
<organism evidence="2 3">
    <name type="scientific">Pristionchus mayeri</name>
    <dbReference type="NCBI Taxonomy" id="1317129"/>
    <lineage>
        <taxon>Eukaryota</taxon>
        <taxon>Metazoa</taxon>
        <taxon>Ecdysozoa</taxon>
        <taxon>Nematoda</taxon>
        <taxon>Chromadorea</taxon>
        <taxon>Rhabditida</taxon>
        <taxon>Rhabditina</taxon>
        <taxon>Diplogasteromorpha</taxon>
        <taxon>Diplogasteroidea</taxon>
        <taxon>Neodiplogasteridae</taxon>
        <taxon>Pristionchus</taxon>
    </lineage>
</organism>
<evidence type="ECO:0000313" key="3">
    <source>
        <dbReference type="Proteomes" id="UP001328107"/>
    </source>
</evidence>
<feature type="region of interest" description="Disordered" evidence="1">
    <location>
        <begin position="42"/>
        <end position="70"/>
    </location>
</feature>
<reference evidence="3" key="1">
    <citation type="submission" date="2022-10" db="EMBL/GenBank/DDBJ databases">
        <title>Genome assembly of Pristionchus species.</title>
        <authorList>
            <person name="Yoshida K."/>
            <person name="Sommer R.J."/>
        </authorList>
    </citation>
    <scope>NUCLEOTIDE SEQUENCE [LARGE SCALE GENOMIC DNA]</scope>
    <source>
        <strain evidence="3">RS5460</strain>
    </source>
</reference>
<proteinExistence type="predicted"/>
<protein>
    <submittedName>
        <fullName evidence="2">Uncharacterized protein</fullName>
    </submittedName>
</protein>
<evidence type="ECO:0000313" key="2">
    <source>
        <dbReference type="EMBL" id="GMR58149.1"/>
    </source>
</evidence>